<feature type="transmembrane region" description="Helical" evidence="6">
    <location>
        <begin position="21"/>
        <end position="36"/>
    </location>
</feature>
<gene>
    <name evidence="7" type="primary">ecfT_3</name>
    <name evidence="7" type="ORF">OXPF_33660</name>
</gene>
<keyword evidence="4 6" id="KW-1133">Transmembrane helix</keyword>
<name>A0A0P8WL54_9CLOT</name>
<dbReference type="CDD" id="cd16914">
    <property type="entry name" value="EcfT"/>
    <property type="match status" value="1"/>
</dbReference>
<evidence type="ECO:0000256" key="5">
    <source>
        <dbReference type="ARBA" id="ARBA00023136"/>
    </source>
</evidence>
<comment type="subcellular location">
    <subcellularLocation>
        <location evidence="1">Membrane</location>
        <topology evidence="1">Multi-pass membrane protein</topology>
    </subcellularLocation>
</comment>
<keyword evidence="5 6" id="KW-0472">Membrane</keyword>
<dbReference type="PANTHER" id="PTHR34857">
    <property type="entry name" value="SLL0384 PROTEIN"/>
    <property type="match status" value="1"/>
</dbReference>
<sequence length="253" mass="28955">MKLLLEYNEKKSFIHMLDPRVKLFWLLGNLLLIIFFQDIRMLTLSFGMIMITTVLAGINPRVFLPMVKVMIVVGTQYIIFQGLLRPEGEILFNVLGLNFYAGGMIIGIRGIFLLLNLAFLFLQFVMWTSPQEIALLSVKSGLPDKYAVLMGMALHFLPVIERDLHSIYESQQARGLKLDTLWQKAKGLPPIMLPLILRALKRTQQVALSMELKGYGLHKTRTLINNIAFSKKDYLIFTLLILYFSVFIGCKIL</sequence>
<evidence type="ECO:0000313" key="7">
    <source>
        <dbReference type="EMBL" id="KPU43116.1"/>
    </source>
</evidence>
<dbReference type="STRING" id="36849.OXPF_33660"/>
<dbReference type="Proteomes" id="UP000050326">
    <property type="component" value="Unassembled WGS sequence"/>
</dbReference>
<dbReference type="RefSeq" id="WP_054876359.1">
    <property type="nucleotide sequence ID" value="NZ_LKET01000043.1"/>
</dbReference>
<evidence type="ECO:0000256" key="2">
    <source>
        <dbReference type="ARBA" id="ARBA00022475"/>
    </source>
</evidence>
<evidence type="ECO:0000313" key="8">
    <source>
        <dbReference type="Proteomes" id="UP000050326"/>
    </source>
</evidence>
<dbReference type="InterPro" id="IPR003339">
    <property type="entry name" value="ABC/ECF_trnsptr_transmembrane"/>
</dbReference>
<feature type="transmembrane region" description="Helical" evidence="6">
    <location>
        <begin position="99"/>
        <end position="122"/>
    </location>
</feature>
<feature type="transmembrane region" description="Helical" evidence="6">
    <location>
        <begin position="66"/>
        <end position="84"/>
    </location>
</feature>
<dbReference type="PANTHER" id="PTHR34857:SF2">
    <property type="entry name" value="SLL0384 PROTEIN"/>
    <property type="match status" value="1"/>
</dbReference>
<proteinExistence type="predicted"/>
<reference evidence="7 8" key="1">
    <citation type="submission" date="2015-09" db="EMBL/GenBank/DDBJ databases">
        <title>Genome sequence of Oxobacter pfennigii DSM 3222.</title>
        <authorList>
            <person name="Poehlein A."/>
            <person name="Bengelsdorf F.R."/>
            <person name="Schiel-Bengelsdorf B."/>
            <person name="Duerre P."/>
            <person name="Daniel R."/>
        </authorList>
    </citation>
    <scope>NUCLEOTIDE SEQUENCE [LARGE SCALE GENOMIC DNA]</scope>
    <source>
        <strain evidence="7 8">DSM 3222</strain>
    </source>
</reference>
<comment type="caution">
    <text evidence="7">The sequence shown here is derived from an EMBL/GenBank/DDBJ whole genome shotgun (WGS) entry which is preliminary data.</text>
</comment>
<dbReference type="EMBL" id="LKET01000043">
    <property type="protein sequence ID" value="KPU43116.1"/>
    <property type="molecule type" value="Genomic_DNA"/>
</dbReference>
<protein>
    <submittedName>
        <fullName evidence="7">Energy-coupling factor transporter transmembrane protein EcfT</fullName>
    </submittedName>
</protein>
<keyword evidence="2" id="KW-1003">Cell membrane</keyword>
<dbReference type="AlphaFoldDB" id="A0A0P8WL54"/>
<dbReference type="GO" id="GO:0005886">
    <property type="term" value="C:plasma membrane"/>
    <property type="evidence" value="ECO:0007669"/>
    <property type="project" value="UniProtKB-ARBA"/>
</dbReference>
<evidence type="ECO:0000256" key="1">
    <source>
        <dbReference type="ARBA" id="ARBA00004141"/>
    </source>
</evidence>
<evidence type="ECO:0000256" key="4">
    <source>
        <dbReference type="ARBA" id="ARBA00022989"/>
    </source>
</evidence>
<feature type="transmembrane region" description="Helical" evidence="6">
    <location>
        <begin position="234"/>
        <end position="252"/>
    </location>
</feature>
<keyword evidence="3 6" id="KW-0812">Transmembrane</keyword>
<evidence type="ECO:0000256" key="6">
    <source>
        <dbReference type="SAM" id="Phobius"/>
    </source>
</evidence>
<dbReference type="InterPro" id="IPR051611">
    <property type="entry name" value="ECF_transporter_component"/>
</dbReference>
<organism evidence="7 8">
    <name type="scientific">Oxobacter pfennigii</name>
    <dbReference type="NCBI Taxonomy" id="36849"/>
    <lineage>
        <taxon>Bacteria</taxon>
        <taxon>Bacillati</taxon>
        <taxon>Bacillota</taxon>
        <taxon>Clostridia</taxon>
        <taxon>Eubacteriales</taxon>
        <taxon>Clostridiaceae</taxon>
        <taxon>Oxobacter</taxon>
    </lineage>
</organism>
<dbReference type="OrthoDB" id="8635523at2"/>
<keyword evidence="8" id="KW-1185">Reference proteome</keyword>
<accession>A0A0P8WL54</accession>
<evidence type="ECO:0000256" key="3">
    <source>
        <dbReference type="ARBA" id="ARBA00022692"/>
    </source>
</evidence>
<dbReference type="Pfam" id="PF02361">
    <property type="entry name" value="CbiQ"/>
    <property type="match status" value="1"/>
</dbReference>